<dbReference type="RefSeq" id="WP_004926331.1">
    <property type="nucleotide sequence ID" value="NZ_DS607680.1"/>
</dbReference>
<dbReference type="AlphaFoldDB" id="A0AA86YFE1"/>
<gene>
    <name evidence="2" type="ORF">PROSTU_04221</name>
</gene>
<evidence type="ECO:0000313" key="3">
    <source>
        <dbReference type="Proteomes" id="UP000004506"/>
    </source>
</evidence>
<name>A0AA86YFE1_PROST</name>
<dbReference type="InterPro" id="IPR025391">
    <property type="entry name" value="DUF4123"/>
</dbReference>
<comment type="caution">
    <text evidence="2">The sequence shown here is derived from an EMBL/GenBank/DDBJ whole genome shotgun (WGS) entry which is preliminary data.</text>
</comment>
<dbReference type="EMBL" id="ABJD02000104">
    <property type="protein sequence ID" value="EDU57952.1"/>
    <property type="molecule type" value="Genomic_DNA"/>
</dbReference>
<dbReference type="Proteomes" id="UP000004506">
    <property type="component" value="Unassembled WGS sequence"/>
</dbReference>
<evidence type="ECO:0000313" key="2">
    <source>
        <dbReference type="EMBL" id="EDU57952.1"/>
    </source>
</evidence>
<evidence type="ECO:0000259" key="1">
    <source>
        <dbReference type="Pfam" id="PF13503"/>
    </source>
</evidence>
<feature type="domain" description="DUF4123" evidence="1">
    <location>
        <begin position="146"/>
        <end position="253"/>
    </location>
</feature>
<reference evidence="3" key="1">
    <citation type="submission" date="2008-04" db="EMBL/GenBank/DDBJ databases">
        <title>Draft genome sequence of Providencia stuartii (ATCC 25827).</title>
        <authorList>
            <person name="Sudarsanam P."/>
            <person name="Ley R."/>
            <person name="Guruge J."/>
            <person name="Turnbaugh P.J."/>
            <person name="Mahowald M."/>
            <person name="Liep D."/>
            <person name="Gordon J."/>
        </authorList>
    </citation>
    <scope>NUCLEOTIDE SEQUENCE [LARGE SCALE GENOMIC DNA]</scope>
    <source>
        <strain evidence="3">ATCC 25827</strain>
    </source>
</reference>
<protein>
    <recommendedName>
        <fullName evidence="1">DUF4123 domain-containing protein</fullName>
    </recommendedName>
</protein>
<reference evidence="3" key="2">
    <citation type="submission" date="2008-04" db="EMBL/GenBank/DDBJ databases">
        <title>Draft genome sequence of Providencia stuartii(ATCC 25827).</title>
        <authorList>
            <person name="Sudarsanam P."/>
            <person name="Ley R."/>
            <person name="Guruge J."/>
            <person name="Turnbaugh P.J."/>
            <person name="Mahowald M."/>
            <person name="Liep D."/>
            <person name="Gordon J."/>
        </authorList>
    </citation>
    <scope>NUCLEOTIDE SEQUENCE [LARGE SCALE GENOMIC DNA]</scope>
    <source>
        <strain evidence="3">ATCC 25827</strain>
    </source>
</reference>
<reference evidence="2 3" key="3">
    <citation type="submission" date="2008-05" db="EMBL/GenBank/DDBJ databases">
        <authorList>
            <person name="Fulton L."/>
            <person name="Clifton S."/>
            <person name="Fulton B."/>
            <person name="Xu J."/>
            <person name="Minx P."/>
            <person name="Pepin K.H."/>
            <person name="Johnson M."/>
            <person name="Thiruvilangam P."/>
            <person name="Bhonagiri V."/>
            <person name="Nash W.E."/>
            <person name="Mardis E.R."/>
            <person name="Wilson R.K."/>
        </authorList>
    </citation>
    <scope>NUCLEOTIDE SEQUENCE [LARGE SCALE GENOMIC DNA]</scope>
    <source>
        <strain evidence="2 3">ATCC 25827</strain>
    </source>
</reference>
<proteinExistence type="predicted"/>
<organism evidence="2 3">
    <name type="scientific">Providencia stuartii ATCC 25827</name>
    <dbReference type="NCBI Taxonomy" id="471874"/>
    <lineage>
        <taxon>Bacteria</taxon>
        <taxon>Pseudomonadati</taxon>
        <taxon>Pseudomonadota</taxon>
        <taxon>Gammaproteobacteria</taxon>
        <taxon>Enterobacterales</taxon>
        <taxon>Morganellaceae</taxon>
        <taxon>Providencia</taxon>
    </lineage>
</organism>
<sequence length="408" mass="47498">MPSSYSDIYQGYWVAECRYTRNNETFTGIMTLAGHSEEQVIGNMRHYFAENQAEYSFAQYDTLTPLITYVENSQQLELLLLRQIRRQHAESRLAVLVDERNLTNPLPSEKGDIHYQVGQPALLDDVDLYMVIDSGEYHRQTGQYLVPMLHGSQLPWQSLYQGETQDSLAEQAPYLVHIQRTVAGRHFLAQCLNLPNKATVGLFFNSFKSFADVHRQMRKMTYLYNRTLNSWNFFRFYDVSHFIPFIESLTRGQLFNVVSGVTAFYGYSTKYPDGVKITFHSDYLYDNRPREPLFINEKLYRHYAQLTLMSTIAKAQQAIRHQDASITDDKAAKKALDDFCLHAANRAFLTDTTQMQALIYNLIARYLSRHDDLLWQKACEHALPYQHNQVLFNHHCYIYCLHAQGETA</sequence>
<dbReference type="Pfam" id="PF13503">
    <property type="entry name" value="DUF4123"/>
    <property type="match status" value="1"/>
</dbReference>
<accession>A0AA86YFE1</accession>